<dbReference type="AlphaFoldDB" id="A0A183IZQ8"/>
<evidence type="ECO:0000313" key="4">
    <source>
        <dbReference type="WBParaSite" id="SBAD_0000943501-mRNA-1"/>
    </source>
</evidence>
<keyword evidence="3" id="KW-1185">Reference proteome</keyword>
<name>A0A183IZQ8_9BILA</name>
<proteinExistence type="predicted"/>
<feature type="region of interest" description="Disordered" evidence="1">
    <location>
        <begin position="113"/>
        <end position="139"/>
    </location>
</feature>
<evidence type="ECO:0000256" key="1">
    <source>
        <dbReference type="SAM" id="MobiDB-lite"/>
    </source>
</evidence>
<sequence>MHGVTNLLQSIARDLTPPIGTNRLSAAPFNFCANNPQQCAYWKCIVDNIKNSKEIESLKSATKILTDPELRHAFATTPELQEAACDIHGPDGFQCQIFRSLLKITDGLAPKTKTLKPSGRNHIRTKREDREEFNSSPDFEDVPLDRAVRDIYTDYYDGKVATKYSAAYAAVPARSQTRRMRDCDAILTGKAYYPQYVPNLHVSQPQQRRLQQQRNRKLRSGRSKSAARN</sequence>
<reference evidence="2 3" key="2">
    <citation type="submission" date="2018-11" db="EMBL/GenBank/DDBJ databases">
        <authorList>
            <consortium name="Pathogen Informatics"/>
        </authorList>
    </citation>
    <scope>NUCLEOTIDE SEQUENCE [LARGE SCALE GENOMIC DNA]</scope>
</reference>
<dbReference type="WBParaSite" id="SBAD_0000943501-mRNA-1">
    <property type="protein sequence ID" value="SBAD_0000943501-mRNA-1"/>
    <property type="gene ID" value="SBAD_0000943501"/>
</dbReference>
<organism evidence="4">
    <name type="scientific">Soboliphyme baturini</name>
    <dbReference type="NCBI Taxonomy" id="241478"/>
    <lineage>
        <taxon>Eukaryota</taxon>
        <taxon>Metazoa</taxon>
        <taxon>Ecdysozoa</taxon>
        <taxon>Nematoda</taxon>
        <taxon>Enoplea</taxon>
        <taxon>Dorylaimia</taxon>
        <taxon>Dioctophymatida</taxon>
        <taxon>Dioctophymatoidea</taxon>
        <taxon>Soboliphymatidae</taxon>
        <taxon>Soboliphyme</taxon>
    </lineage>
</organism>
<dbReference type="EMBL" id="UZAM01012330">
    <property type="protein sequence ID" value="VDP21250.1"/>
    <property type="molecule type" value="Genomic_DNA"/>
</dbReference>
<dbReference type="OrthoDB" id="5918239at2759"/>
<gene>
    <name evidence="2" type="ORF">SBAD_LOCUS9106</name>
</gene>
<accession>A0A183IZQ8</accession>
<protein>
    <submittedName>
        <fullName evidence="2 4">Uncharacterized protein</fullName>
    </submittedName>
</protein>
<evidence type="ECO:0000313" key="2">
    <source>
        <dbReference type="EMBL" id="VDP21250.1"/>
    </source>
</evidence>
<feature type="region of interest" description="Disordered" evidence="1">
    <location>
        <begin position="204"/>
        <end position="229"/>
    </location>
</feature>
<feature type="compositionally biased region" description="Basic residues" evidence="1">
    <location>
        <begin position="214"/>
        <end position="229"/>
    </location>
</feature>
<evidence type="ECO:0000313" key="3">
    <source>
        <dbReference type="Proteomes" id="UP000270296"/>
    </source>
</evidence>
<dbReference type="Proteomes" id="UP000270296">
    <property type="component" value="Unassembled WGS sequence"/>
</dbReference>
<reference evidence="4" key="1">
    <citation type="submission" date="2016-06" db="UniProtKB">
        <authorList>
            <consortium name="WormBaseParasite"/>
        </authorList>
    </citation>
    <scope>IDENTIFICATION</scope>
</reference>